<evidence type="ECO:0000256" key="5">
    <source>
        <dbReference type="SAM" id="Phobius"/>
    </source>
</evidence>
<comment type="caution">
    <text evidence="6">The sequence shown here is derived from an EMBL/GenBank/DDBJ whole genome shotgun (WGS) entry which is preliminary data.</text>
</comment>
<feature type="transmembrane region" description="Helical" evidence="5">
    <location>
        <begin position="57"/>
        <end position="79"/>
    </location>
</feature>
<dbReference type="GO" id="GO:0009403">
    <property type="term" value="P:toxin biosynthetic process"/>
    <property type="evidence" value="ECO:0007669"/>
    <property type="project" value="InterPro"/>
</dbReference>
<keyword evidence="4 5" id="KW-0472">Membrane</keyword>
<name>A0A094PMX6_9ZZZZ</name>
<evidence type="ECO:0000256" key="2">
    <source>
        <dbReference type="ARBA" id="ARBA00022692"/>
    </source>
</evidence>
<proteinExistence type="predicted"/>
<organism evidence="6">
    <name type="scientific">freshwater metagenome</name>
    <dbReference type="NCBI Taxonomy" id="449393"/>
    <lineage>
        <taxon>unclassified sequences</taxon>
        <taxon>metagenomes</taxon>
        <taxon>ecological metagenomes</taxon>
    </lineage>
</organism>
<feature type="transmembrane region" description="Helical" evidence="5">
    <location>
        <begin position="28"/>
        <end position="45"/>
    </location>
</feature>
<dbReference type="AlphaFoldDB" id="A0A094PMX6"/>
<protein>
    <recommendedName>
        <fullName evidence="7">Colicin V production protein</fullName>
    </recommendedName>
</protein>
<evidence type="ECO:0008006" key="7">
    <source>
        <dbReference type="Google" id="ProtNLM"/>
    </source>
</evidence>
<dbReference type="InterPro" id="IPR003825">
    <property type="entry name" value="Colicin-V_CvpA"/>
</dbReference>
<evidence type="ECO:0000256" key="1">
    <source>
        <dbReference type="ARBA" id="ARBA00004141"/>
    </source>
</evidence>
<evidence type="ECO:0000256" key="3">
    <source>
        <dbReference type="ARBA" id="ARBA00022989"/>
    </source>
</evidence>
<feature type="transmembrane region" description="Helical" evidence="5">
    <location>
        <begin position="99"/>
        <end position="121"/>
    </location>
</feature>
<evidence type="ECO:0000256" key="4">
    <source>
        <dbReference type="ARBA" id="ARBA00023136"/>
    </source>
</evidence>
<sequence>MVADLVIIVALVFSTVIGYRNGLIRTLFKFIGFVAGGVLGIYLSLKFSHDWSLDVKRISFVIASIVGGGYLCSFIAGALAKGLRATIFRGPIAFLDSVAGALLEIARTVIALYLIATVLLWSPWQAAQNQITDSQILPKVQPYIPGLITQANDWVKEEFLNLRL</sequence>
<gene>
    <name evidence="6" type="ORF">GM50_23130</name>
</gene>
<comment type="subcellular location">
    <subcellularLocation>
        <location evidence="1">Membrane</location>
        <topology evidence="1">Multi-pass membrane protein</topology>
    </subcellularLocation>
</comment>
<reference evidence="6" key="1">
    <citation type="submission" date="2014-05" db="EMBL/GenBank/DDBJ databases">
        <title>Key roles for freshwater Actinobacteria revealed by deep metagenomic sequencing.</title>
        <authorList>
            <person name="Ghai R."/>
            <person name="Mizuno C.M."/>
            <person name="Picazo A."/>
            <person name="Camacho A."/>
            <person name="Rodriguez-Valera F."/>
        </authorList>
    </citation>
    <scope>NUCLEOTIDE SEQUENCE</scope>
</reference>
<keyword evidence="3 5" id="KW-1133">Transmembrane helix</keyword>
<dbReference type="EMBL" id="JNSK01000183">
    <property type="protein sequence ID" value="KGA13090.1"/>
    <property type="molecule type" value="Genomic_DNA"/>
</dbReference>
<evidence type="ECO:0000313" key="6">
    <source>
        <dbReference type="EMBL" id="KGA13090.1"/>
    </source>
</evidence>
<dbReference type="GO" id="GO:0016020">
    <property type="term" value="C:membrane"/>
    <property type="evidence" value="ECO:0007669"/>
    <property type="project" value="UniProtKB-SubCell"/>
</dbReference>
<accession>A0A094PMX6</accession>
<dbReference type="Pfam" id="PF02674">
    <property type="entry name" value="Colicin_V"/>
    <property type="match status" value="1"/>
</dbReference>
<keyword evidence="2 5" id="KW-0812">Transmembrane</keyword>